<evidence type="ECO:0000313" key="4">
    <source>
        <dbReference type="Proteomes" id="UP000192276"/>
    </source>
</evidence>
<dbReference type="InterPro" id="IPR012338">
    <property type="entry name" value="Beta-lactam/transpept-like"/>
</dbReference>
<dbReference type="Gene3D" id="3.40.710.10">
    <property type="entry name" value="DD-peptidase/beta-lactamase superfamily"/>
    <property type="match status" value="1"/>
</dbReference>
<dbReference type="Proteomes" id="UP000192276">
    <property type="component" value="Unassembled WGS sequence"/>
</dbReference>
<feature type="signal peptide" evidence="1">
    <location>
        <begin position="1"/>
        <end position="21"/>
    </location>
</feature>
<evidence type="ECO:0000256" key="1">
    <source>
        <dbReference type="SAM" id="SignalP"/>
    </source>
</evidence>
<dbReference type="AlphaFoldDB" id="A0A1V9FK55"/>
<dbReference type="EMBL" id="LWBP01000187">
    <property type="protein sequence ID" value="OQP58732.1"/>
    <property type="molecule type" value="Genomic_DNA"/>
</dbReference>
<protein>
    <recommendedName>
        <fullName evidence="2">Beta-lactamase-related domain-containing protein</fullName>
    </recommendedName>
</protein>
<dbReference type="SUPFAM" id="SSF56601">
    <property type="entry name" value="beta-lactamase/transpeptidase-like"/>
    <property type="match status" value="1"/>
</dbReference>
<comment type="caution">
    <text evidence="3">The sequence shown here is derived from an EMBL/GenBank/DDBJ whole genome shotgun (WGS) entry which is preliminary data.</text>
</comment>
<organism evidence="3 4">
    <name type="scientific">Niastella populi</name>
    <dbReference type="NCBI Taxonomy" id="550983"/>
    <lineage>
        <taxon>Bacteria</taxon>
        <taxon>Pseudomonadati</taxon>
        <taxon>Bacteroidota</taxon>
        <taxon>Chitinophagia</taxon>
        <taxon>Chitinophagales</taxon>
        <taxon>Chitinophagaceae</taxon>
        <taxon>Niastella</taxon>
    </lineage>
</organism>
<proteinExistence type="predicted"/>
<dbReference type="PANTHER" id="PTHR43283">
    <property type="entry name" value="BETA-LACTAMASE-RELATED"/>
    <property type="match status" value="1"/>
</dbReference>
<feature type="domain" description="Beta-lactamase-related" evidence="2">
    <location>
        <begin position="146"/>
        <end position="438"/>
    </location>
</feature>
<evidence type="ECO:0000259" key="2">
    <source>
        <dbReference type="Pfam" id="PF00144"/>
    </source>
</evidence>
<dbReference type="InterPro" id="IPR050789">
    <property type="entry name" value="Diverse_Enzym_Activities"/>
</dbReference>
<accession>A0A1V9FK55</accession>
<keyword evidence="1" id="KW-0732">Signal</keyword>
<gene>
    <name evidence="3" type="ORF">A4R26_22445</name>
</gene>
<keyword evidence="4" id="KW-1185">Reference proteome</keyword>
<dbReference type="Pfam" id="PF00144">
    <property type="entry name" value="Beta-lactamase"/>
    <property type="match status" value="1"/>
</dbReference>
<feature type="chain" id="PRO_5012212776" description="Beta-lactamase-related domain-containing protein" evidence="1">
    <location>
        <begin position="22"/>
        <end position="460"/>
    </location>
</feature>
<dbReference type="InterPro" id="IPR001466">
    <property type="entry name" value="Beta-lactam-related"/>
</dbReference>
<dbReference type="STRING" id="550983.A4R26_22445"/>
<dbReference type="PANTHER" id="PTHR43283:SF18">
    <property type="match status" value="1"/>
</dbReference>
<sequence length="460" mass="51679">MRLLKSLFILFLFLVSLCSSGAAQNVDSVEISGKVRWRDTGIMGYPTELKVISKTKQVYLSPIDSTGKYHFRLPVGSYTLTPSKHFHWIGEEYIRINDSVSKISIDLPSGKKFIAPVLELDTIALVNLLPEVGVAHYFIKKHATLVDDFIKKQMTFFDIPGASLAIIKNGKVIYSQIYGVSNAQSGMPVTEKTLFEAGSITKSVFAFVVMRLVERNILKLDQPLYELLPFERVSHDERYRIITARHVLCHQSGLPNWGQLDSTGHFNLLFTPGTKFGYSGEGYEYLKRVIEHITGKKISQILNEELLTPLNLKGFYFKGNEHIKKYGAHGHIDLKPSNIRFIEKPMMAFSLFTEAKSFSNFMLALRNKKGLKSATYDEMLSIQSTRNDGVDWGLGFELEKTPLGLSYGHSGSTSSGFICNFTFFPQLDVGYVFLTNSNMGDVLSIPLLTQFLITGKTATK</sequence>
<evidence type="ECO:0000313" key="3">
    <source>
        <dbReference type="EMBL" id="OQP58732.1"/>
    </source>
</evidence>
<name>A0A1V9FK55_9BACT</name>
<reference evidence="4" key="1">
    <citation type="submission" date="2016-04" db="EMBL/GenBank/DDBJ databases">
        <authorList>
            <person name="Chen L."/>
            <person name="Zhuang W."/>
            <person name="Wang G."/>
        </authorList>
    </citation>
    <scope>NUCLEOTIDE SEQUENCE [LARGE SCALE GENOMIC DNA]</scope>
    <source>
        <strain evidence="4">208</strain>
    </source>
</reference>